<reference evidence="2" key="2">
    <citation type="submission" date="2022-01" db="EMBL/GenBank/DDBJ databases">
        <authorList>
            <person name="Yamashiro T."/>
            <person name="Shiraishi A."/>
            <person name="Satake H."/>
            <person name="Nakayama K."/>
        </authorList>
    </citation>
    <scope>NUCLEOTIDE SEQUENCE</scope>
</reference>
<dbReference type="Proteomes" id="UP001151760">
    <property type="component" value="Unassembled WGS sequence"/>
</dbReference>
<keyword evidence="3" id="KW-1185">Reference proteome</keyword>
<comment type="caution">
    <text evidence="2">The sequence shown here is derived from an EMBL/GenBank/DDBJ whole genome shotgun (WGS) entry which is preliminary data.</text>
</comment>
<dbReference type="EMBL" id="BQNB010014846">
    <property type="protein sequence ID" value="GJT33069.1"/>
    <property type="molecule type" value="Genomic_DNA"/>
</dbReference>
<name>A0ABQ5D894_9ASTR</name>
<feature type="coiled-coil region" evidence="1">
    <location>
        <begin position="253"/>
        <end position="280"/>
    </location>
</feature>
<accession>A0ABQ5D894</accession>
<evidence type="ECO:0000313" key="2">
    <source>
        <dbReference type="EMBL" id="GJT33069.1"/>
    </source>
</evidence>
<evidence type="ECO:0008006" key="4">
    <source>
        <dbReference type="Google" id="ProtNLM"/>
    </source>
</evidence>
<evidence type="ECO:0000256" key="1">
    <source>
        <dbReference type="SAM" id="Coils"/>
    </source>
</evidence>
<proteinExistence type="predicted"/>
<reference evidence="2" key="1">
    <citation type="journal article" date="2022" name="Int. J. Mol. Sci.">
        <title>Draft Genome of Tanacetum Coccineum: Genomic Comparison of Closely Related Tanacetum-Family Plants.</title>
        <authorList>
            <person name="Yamashiro T."/>
            <person name="Shiraishi A."/>
            <person name="Nakayama K."/>
            <person name="Satake H."/>
        </authorList>
    </citation>
    <scope>NUCLEOTIDE SEQUENCE</scope>
</reference>
<evidence type="ECO:0000313" key="3">
    <source>
        <dbReference type="Proteomes" id="UP001151760"/>
    </source>
</evidence>
<protein>
    <recommendedName>
        <fullName evidence="4">Synaptobrevin, longin-like domain protein</fullName>
    </recommendedName>
</protein>
<gene>
    <name evidence="2" type="ORF">Tco_0923488</name>
</gene>
<sequence>METQKPLIKEQIVKIVDEHLYKIQDWNIEYLTSSKALNTGLQLVNTVRLNLMLPVQVNAAEDDFITTSIQFWETAKARTINGERHLQALLDKKKIVITESIIRRDLHLEDAEGTDCLPTATSFEELTRIGYEKLSQKLTFYKAFFSPQWKFLIHTILQCLSAKTTAWHEFSSTMASAIICLAKNQNFNFSKYIFDNMVKNLEDPITDEATNEEHVSTPSYDPPQSGEDRLQLNELMDLCTKISDRVLILENTNTSQAAEIATLKEKVKKLEKKKRSRTHKHKRLYKVGFSRRIESSDEGLGNQEDASKQGRKIVNIDADAEVTLVDETQGMNDDNLMFDTNVLDEQEVEVENLVSTTEVTTVSATTTTVEELTLAQT</sequence>
<organism evidence="2 3">
    <name type="scientific">Tanacetum coccineum</name>
    <dbReference type="NCBI Taxonomy" id="301880"/>
    <lineage>
        <taxon>Eukaryota</taxon>
        <taxon>Viridiplantae</taxon>
        <taxon>Streptophyta</taxon>
        <taxon>Embryophyta</taxon>
        <taxon>Tracheophyta</taxon>
        <taxon>Spermatophyta</taxon>
        <taxon>Magnoliopsida</taxon>
        <taxon>eudicotyledons</taxon>
        <taxon>Gunneridae</taxon>
        <taxon>Pentapetalae</taxon>
        <taxon>asterids</taxon>
        <taxon>campanulids</taxon>
        <taxon>Asterales</taxon>
        <taxon>Asteraceae</taxon>
        <taxon>Asteroideae</taxon>
        <taxon>Anthemideae</taxon>
        <taxon>Anthemidinae</taxon>
        <taxon>Tanacetum</taxon>
    </lineage>
</organism>
<keyword evidence="1" id="KW-0175">Coiled coil</keyword>